<feature type="domain" description="ABC transporter" evidence="5">
    <location>
        <begin position="6"/>
        <end position="233"/>
    </location>
</feature>
<comment type="similarity">
    <text evidence="1">Belongs to the ABC transporter superfamily.</text>
</comment>
<keyword evidence="7" id="KW-1185">Reference proteome</keyword>
<dbReference type="InterPro" id="IPR003439">
    <property type="entry name" value="ABC_transporter-like_ATP-bd"/>
</dbReference>
<dbReference type="PANTHER" id="PTHR43335">
    <property type="entry name" value="ABC TRANSPORTER, ATP-BINDING PROTEIN"/>
    <property type="match status" value="1"/>
</dbReference>
<keyword evidence="4 6" id="KW-0067">ATP-binding</keyword>
<protein>
    <submittedName>
        <fullName evidence="6">ABC-2 type transport system ATP-binding protein</fullName>
    </submittedName>
</protein>
<keyword evidence="2" id="KW-0813">Transport</keyword>
<dbReference type="Pfam" id="PF00005">
    <property type="entry name" value="ABC_tran"/>
    <property type="match status" value="1"/>
</dbReference>
<dbReference type="InterPro" id="IPR027417">
    <property type="entry name" value="P-loop_NTPase"/>
</dbReference>
<evidence type="ECO:0000313" key="7">
    <source>
        <dbReference type="Proteomes" id="UP000664701"/>
    </source>
</evidence>
<name>A0ABZ2SK99_9ENTE</name>
<organism evidence="6 7">
    <name type="scientific">Candidatus Enterococcus lowellii</name>
    <dbReference type="NCBI Taxonomy" id="2230877"/>
    <lineage>
        <taxon>Bacteria</taxon>
        <taxon>Bacillati</taxon>
        <taxon>Bacillota</taxon>
        <taxon>Bacilli</taxon>
        <taxon>Lactobacillales</taxon>
        <taxon>Enterococcaceae</taxon>
        <taxon>Enterococcus</taxon>
    </lineage>
</organism>
<dbReference type="PROSITE" id="PS00211">
    <property type="entry name" value="ABC_TRANSPORTER_1"/>
    <property type="match status" value="1"/>
</dbReference>
<dbReference type="PROSITE" id="PS50893">
    <property type="entry name" value="ABC_TRANSPORTER_2"/>
    <property type="match status" value="1"/>
</dbReference>
<evidence type="ECO:0000256" key="2">
    <source>
        <dbReference type="ARBA" id="ARBA00022448"/>
    </source>
</evidence>
<proteinExistence type="inferred from homology"/>
<dbReference type="Gene3D" id="3.40.50.300">
    <property type="entry name" value="P-loop containing nucleotide triphosphate hydrolases"/>
    <property type="match status" value="1"/>
</dbReference>
<evidence type="ECO:0000313" key="6">
    <source>
        <dbReference type="EMBL" id="WYJ75912.1"/>
    </source>
</evidence>
<dbReference type="Proteomes" id="UP000664701">
    <property type="component" value="Chromosome"/>
</dbReference>
<evidence type="ECO:0000256" key="3">
    <source>
        <dbReference type="ARBA" id="ARBA00022741"/>
    </source>
</evidence>
<dbReference type="PANTHER" id="PTHR43335:SF8">
    <property type="entry name" value="ABC TRANSPORTER, ATP-BINDING PROTEIN"/>
    <property type="match status" value="1"/>
</dbReference>
<gene>
    <name evidence="6" type="ORF">DOK78_000500</name>
</gene>
<accession>A0ABZ2SK99</accession>
<sequence>MAEIILKTNQLTKTYKHQHALDNVNVTVRRGMIYGLIGENGAGKSTFMRAVMGLIHPTSGELSLFGGHTRKELLAARRKIGQSIETPALYLDLTGKQNMQIQVAYGGVSERQIEDLLALVKLNSAEKKKVKNYSLGMKQRLAIAMALVTNPELLILDEPMNGLDPLGIVEIRELLKQLVTEKGLTVILSSHLLSELSEIATHYGIIHNGKLIKEMSKEQLETETKKYIALCVDNPEQAIVVFNQLNIQNYRLVDTGTFRIFDHNEQISQINQALVQQDIAVTKIDVVNQTLENYFMDLIGGAQ</sequence>
<dbReference type="EMBL" id="CP147251">
    <property type="protein sequence ID" value="WYJ75912.1"/>
    <property type="molecule type" value="Genomic_DNA"/>
</dbReference>
<dbReference type="RefSeq" id="WP_207941979.1">
    <property type="nucleotide sequence ID" value="NZ_CP147251.1"/>
</dbReference>
<dbReference type="SUPFAM" id="SSF52540">
    <property type="entry name" value="P-loop containing nucleoside triphosphate hydrolases"/>
    <property type="match status" value="1"/>
</dbReference>
<evidence type="ECO:0000256" key="1">
    <source>
        <dbReference type="ARBA" id="ARBA00005417"/>
    </source>
</evidence>
<keyword evidence="3" id="KW-0547">Nucleotide-binding</keyword>
<dbReference type="InterPro" id="IPR003593">
    <property type="entry name" value="AAA+_ATPase"/>
</dbReference>
<dbReference type="GO" id="GO:0005524">
    <property type="term" value="F:ATP binding"/>
    <property type="evidence" value="ECO:0007669"/>
    <property type="project" value="UniProtKB-KW"/>
</dbReference>
<evidence type="ECO:0000259" key="5">
    <source>
        <dbReference type="PROSITE" id="PS50893"/>
    </source>
</evidence>
<dbReference type="SMART" id="SM00382">
    <property type="entry name" value="AAA"/>
    <property type="match status" value="1"/>
</dbReference>
<evidence type="ECO:0000256" key="4">
    <source>
        <dbReference type="ARBA" id="ARBA00022840"/>
    </source>
</evidence>
<reference evidence="6 7" key="1">
    <citation type="submission" date="2024-03" db="EMBL/GenBank/DDBJ databases">
        <title>The Genome Sequence of Enterococcus sp. DIV2402.</title>
        <authorList>
            <consortium name="The Broad Institute Genomics Platform"/>
            <consortium name="The Broad Institute Microbial Omics Core"/>
            <consortium name="The Broad Institute Genomic Center for Infectious Diseases"/>
            <person name="Earl A."/>
            <person name="Manson A."/>
            <person name="Gilmore M."/>
            <person name="Schwartman J."/>
            <person name="Shea T."/>
            <person name="Abouelleil A."/>
            <person name="Cao P."/>
            <person name="Chapman S."/>
            <person name="Cusick C."/>
            <person name="Young S."/>
            <person name="Neafsey D."/>
            <person name="Nusbaum C."/>
            <person name="Birren B."/>
        </authorList>
    </citation>
    <scope>NUCLEOTIDE SEQUENCE [LARGE SCALE GENOMIC DNA]</scope>
    <source>
        <strain evidence="6 7">DIV2402</strain>
    </source>
</reference>
<dbReference type="InterPro" id="IPR017871">
    <property type="entry name" value="ABC_transporter-like_CS"/>
</dbReference>